<dbReference type="GO" id="GO:0003677">
    <property type="term" value="F:DNA binding"/>
    <property type="evidence" value="ECO:0007669"/>
    <property type="project" value="UniProtKB-KW"/>
</dbReference>
<evidence type="ECO:0000256" key="3">
    <source>
        <dbReference type="ARBA" id="ARBA00023125"/>
    </source>
</evidence>
<keyword evidence="3" id="KW-0238">DNA-binding</keyword>
<dbReference type="PANTHER" id="PTHR30293:SF2">
    <property type="entry name" value="TRANSCRIPTIONAL ACTIVATOR PROTEIN NHAR"/>
    <property type="match status" value="1"/>
</dbReference>
<evidence type="ECO:0000313" key="7">
    <source>
        <dbReference type="EMBL" id="VAW60951.1"/>
    </source>
</evidence>
<proteinExistence type="inferred from homology"/>
<comment type="similarity">
    <text evidence="1">Belongs to the LysR transcriptional regulatory family.</text>
</comment>
<feature type="domain" description="HTH lysR-type" evidence="6">
    <location>
        <begin position="21"/>
        <end position="78"/>
    </location>
</feature>
<dbReference type="Gene3D" id="3.40.190.290">
    <property type="match status" value="1"/>
</dbReference>
<dbReference type="PROSITE" id="PS50931">
    <property type="entry name" value="HTH_LYSR"/>
    <property type="match status" value="1"/>
</dbReference>
<sequence>MKENTIIIATIFEKYEVSAMLNYKHLHYFWAVATEGGVARASERLHLTPQTISGQLSLLEEHLGEALFTRSGRSLELTETGRLVMSYANEIFSLGSELEEVIHQLPEGRPQQFRVGVADVLPKSITHRILQPALQMPEAVRMVCHEASLDMLLAELSVHHLDLVLADRPIPSTVSTRGFSHKLGECAISFFSTEKLAKTLSGNFPNCLNGAPILLPGNGTQLRAGIDQYLNKYRIHPRTVAEFDDSALMKAFGKEGAGIFIAPEVITKEVEQQYQVCTIGRTDEVKEYFYAITVERRIKHPVVSAVMEATRESLFVSNN</sequence>
<evidence type="ECO:0000256" key="1">
    <source>
        <dbReference type="ARBA" id="ARBA00009437"/>
    </source>
</evidence>
<dbReference type="InterPro" id="IPR036390">
    <property type="entry name" value="WH_DNA-bd_sf"/>
</dbReference>
<dbReference type="FunFam" id="1.10.10.10:FF:000001">
    <property type="entry name" value="LysR family transcriptional regulator"/>
    <property type="match status" value="1"/>
</dbReference>
<dbReference type="Pfam" id="PF00126">
    <property type="entry name" value="HTH_1"/>
    <property type="match status" value="1"/>
</dbReference>
<protein>
    <submittedName>
        <fullName evidence="7">Transcriptional regulator, LysR family</fullName>
    </submittedName>
</protein>
<evidence type="ECO:0000256" key="5">
    <source>
        <dbReference type="ARBA" id="ARBA00023163"/>
    </source>
</evidence>
<name>A0A3B0WZH8_9ZZZZ</name>
<keyword evidence="2" id="KW-0805">Transcription regulation</keyword>
<reference evidence="7" key="1">
    <citation type="submission" date="2018-06" db="EMBL/GenBank/DDBJ databases">
        <authorList>
            <person name="Zhirakovskaya E."/>
        </authorList>
    </citation>
    <scope>NUCLEOTIDE SEQUENCE</scope>
</reference>
<keyword evidence="4" id="KW-0010">Activator</keyword>
<dbReference type="InterPro" id="IPR036388">
    <property type="entry name" value="WH-like_DNA-bd_sf"/>
</dbReference>
<organism evidence="7">
    <name type="scientific">hydrothermal vent metagenome</name>
    <dbReference type="NCBI Taxonomy" id="652676"/>
    <lineage>
        <taxon>unclassified sequences</taxon>
        <taxon>metagenomes</taxon>
        <taxon>ecological metagenomes</taxon>
    </lineage>
</organism>
<dbReference type="CDD" id="cd08429">
    <property type="entry name" value="PBP2_NhaR"/>
    <property type="match status" value="1"/>
</dbReference>
<dbReference type="SUPFAM" id="SSF46785">
    <property type="entry name" value="Winged helix' DNA-binding domain"/>
    <property type="match status" value="1"/>
</dbReference>
<evidence type="ECO:0000256" key="2">
    <source>
        <dbReference type="ARBA" id="ARBA00023015"/>
    </source>
</evidence>
<dbReference type="AlphaFoldDB" id="A0A3B0WZH8"/>
<keyword evidence="5" id="KW-0804">Transcription</keyword>
<dbReference type="InterPro" id="IPR000847">
    <property type="entry name" value="LysR_HTH_N"/>
</dbReference>
<dbReference type="InterPro" id="IPR005119">
    <property type="entry name" value="LysR_subst-bd"/>
</dbReference>
<dbReference type="NCBIfam" id="NF008284">
    <property type="entry name" value="PRK11062.1"/>
    <property type="match status" value="1"/>
</dbReference>
<accession>A0A3B0WZH8</accession>
<dbReference type="GO" id="GO:0003700">
    <property type="term" value="F:DNA-binding transcription factor activity"/>
    <property type="evidence" value="ECO:0007669"/>
    <property type="project" value="InterPro"/>
</dbReference>
<evidence type="ECO:0000259" key="6">
    <source>
        <dbReference type="PROSITE" id="PS50931"/>
    </source>
</evidence>
<evidence type="ECO:0000256" key="4">
    <source>
        <dbReference type="ARBA" id="ARBA00023159"/>
    </source>
</evidence>
<dbReference type="Pfam" id="PF03466">
    <property type="entry name" value="LysR_substrate"/>
    <property type="match status" value="1"/>
</dbReference>
<dbReference type="PANTHER" id="PTHR30293">
    <property type="entry name" value="TRANSCRIPTIONAL REGULATORY PROTEIN NAC-RELATED"/>
    <property type="match status" value="1"/>
</dbReference>
<dbReference type="Gene3D" id="1.10.10.10">
    <property type="entry name" value="Winged helix-like DNA-binding domain superfamily/Winged helix DNA-binding domain"/>
    <property type="match status" value="1"/>
</dbReference>
<dbReference type="EMBL" id="UOFI01000007">
    <property type="protein sequence ID" value="VAW60951.1"/>
    <property type="molecule type" value="Genomic_DNA"/>
</dbReference>
<dbReference type="SUPFAM" id="SSF53850">
    <property type="entry name" value="Periplasmic binding protein-like II"/>
    <property type="match status" value="1"/>
</dbReference>
<dbReference type="GO" id="GO:2000142">
    <property type="term" value="P:regulation of DNA-templated transcription initiation"/>
    <property type="evidence" value="ECO:0007669"/>
    <property type="project" value="TreeGrafter"/>
</dbReference>
<gene>
    <name evidence="7" type="ORF">MNBD_GAMMA09-435</name>
</gene>